<reference evidence="3" key="1">
    <citation type="submission" date="2024-02" db="UniProtKB">
        <authorList>
            <consortium name="WormBaseParasite"/>
        </authorList>
    </citation>
    <scope>IDENTIFICATION</scope>
</reference>
<name>A0AAF3F4N5_9BILA</name>
<dbReference type="InterPro" id="IPR002347">
    <property type="entry name" value="SDR_fam"/>
</dbReference>
<dbReference type="SUPFAM" id="SSF51735">
    <property type="entry name" value="NAD(P)-binding Rossmann-fold domains"/>
    <property type="match status" value="1"/>
</dbReference>
<dbReference type="Gene3D" id="3.40.50.720">
    <property type="entry name" value="NAD(P)-binding Rossmann-like Domain"/>
    <property type="match status" value="1"/>
</dbReference>
<sequence>MACSQSSKFFPILNNVALPKDSLKDKLALVTGGGTGLGRAIAKTFASLGARVIIASRRQDVLQTAATEIEREIGAKAGSILVCQLDVKNPDAIKTTIDTIEEKTGRLPNIIVNNAAGNFVSATERLSPNAVKAVVETVMLGTMYVTLEIAKRAIKRGEGGTVLSITTPYARHGGPFTVPSAIAKAGVENMTRSLSTEWAKYGWRFNVIAPGPIPTEGAFGRLNPGSMEDGVKAAAATVPVGRTGTPEELANLTSYICSDYSSWLNGAFIDFDGGQQWFNHGSSIAARALHDLSEKDWDEVEELIRGRTGKTKSKSKL</sequence>
<evidence type="ECO:0000313" key="3">
    <source>
        <dbReference type="WBParaSite" id="MBELARI_LOCUS21552"/>
    </source>
</evidence>
<evidence type="ECO:0000256" key="1">
    <source>
        <dbReference type="ARBA" id="ARBA00023002"/>
    </source>
</evidence>
<dbReference type="WBParaSite" id="MBELARI_LOCUS21552">
    <property type="protein sequence ID" value="MBELARI_LOCUS21552"/>
    <property type="gene ID" value="MBELARI_LOCUS21552"/>
</dbReference>
<dbReference type="Proteomes" id="UP000887575">
    <property type="component" value="Unassembled WGS sequence"/>
</dbReference>
<dbReference type="GO" id="GO:0006635">
    <property type="term" value="P:fatty acid beta-oxidation"/>
    <property type="evidence" value="ECO:0007669"/>
    <property type="project" value="TreeGrafter"/>
</dbReference>
<keyword evidence="2" id="KW-1185">Reference proteome</keyword>
<accession>A0AAF3F4N5</accession>
<dbReference type="AlphaFoldDB" id="A0AAF3F4N5"/>
<keyword evidence="1" id="KW-0560">Oxidoreductase</keyword>
<dbReference type="GO" id="GO:0005739">
    <property type="term" value="C:mitochondrion"/>
    <property type="evidence" value="ECO:0007669"/>
    <property type="project" value="TreeGrafter"/>
</dbReference>
<evidence type="ECO:0000313" key="2">
    <source>
        <dbReference type="Proteomes" id="UP000887575"/>
    </source>
</evidence>
<dbReference type="CDD" id="cd05369">
    <property type="entry name" value="TER_DECR_SDR_a"/>
    <property type="match status" value="1"/>
</dbReference>
<proteinExistence type="predicted"/>
<dbReference type="Pfam" id="PF13561">
    <property type="entry name" value="adh_short_C2"/>
    <property type="match status" value="1"/>
</dbReference>
<dbReference type="PANTHER" id="PTHR43658">
    <property type="entry name" value="SHORT-CHAIN DEHYDROGENASE/REDUCTASE"/>
    <property type="match status" value="1"/>
</dbReference>
<dbReference type="PRINTS" id="PR00081">
    <property type="entry name" value="GDHRDH"/>
</dbReference>
<dbReference type="PANTHER" id="PTHR43658:SF8">
    <property type="entry name" value="17-BETA-HYDROXYSTEROID DEHYDROGENASE 14-RELATED"/>
    <property type="match status" value="1"/>
</dbReference>
<dbReference type="InterPro" id="IPR036291">
    <property type="entry name" value="NAD(P)-bd_dom_sf"/>
</dbReference>
<organism evidence="2 3">
    <name type="scientific">Mesorhabditis belari</name>
    <dbReference type="NCBI Taxonomy" id="2138241"/>
    <lineage>
        <taxon>Eukaryota</taxon>
        <taxon>Metazoa</taxon>
        <taxon>Ecdysozoa</taxon>
        <taxon>Nematoda</taxon>
        <taxon>Chromadorea</taxon>
        <taxon>Rhabditida</taxon>
        <taxon>Rhabditina</taxon>
        <taxon>Rhabditomorpha</taxon>
        <taxon>Rhabditoidea</taxon>
        <taxon>Rhabditidae</taxon>
        <taxon>Mesorhabditinae</taxon>
        <taxon>Mesorhabditis</taxon>
    </lineage>
</organism>
<dbReference type="GO" id="GO:0008670">
    <property type="term" value="F:2,4-dienoyl-CoA reductase (NADPH) activity"/>
    <property type="evidence" value="ECO:0007669"/>
    <property type="project" value="TreeGrafter"/>
</dbReference>
<protein>
    <submittedName>
        <fullName evidence="3">2,4-dienoyl-CoA reductase</fullName>
    </submittedName>
</protein>